<evidence type="ECO:0000256" key="2">
    <source>
        <dbReference type="ARBA" id="ARBA00022842"/>
    </source>
</evidence>
<comment type="caution">
    <text evidence="3">The sequence shown here is derived from an EMBL/GenBank/DDBJ whole genome shotgun (WGS) entry which is preliminary data.</text>
</comment>
<name>A0AA41V586_PAPNU</name>
<accession>A0AA41V586</accession>
<dbReference type="EMBL" id="JAJJMA010042011">
    <property type="protein sequence ID" value="MCL7025143.1"/>
    <property type="molecule type" value="Genomic_DNA"/>
</dbReference>
<dbReference type="SUPFAM" id="SSF53335">
    <property type="entry name" value="S-adenosyl-L-methionine-dependent methyltransferases"/>
    <property type="match status" value="1"/>
</dbReference>
<dbReference type="Gene3D" id="1.10.1200.270">
    <property type="entry name" value="Methyltransferase, alpha-helical capping domain"/>
    <property type="match status" value="1"/>
</dbReference>
<keyword evidence="4" id="KW-1185">Reference proteome</keyword>
<keyword evidence="1" id="KW-0479">Metal-binding</keyword>
<dbReference type="InterPro" id="IPR029063">
    <property type="entry name" value="SAM-dependent_MTases_sf"/>
</dbReference>
<dbReference type="PANTHER" id="PTHR31009">
    <property type="entry name" value="S-ADENOSYL-L-METHIONINE:CARBOXYL METHYLTRANSFERASE FAMILY PROTEIN"/>
    <property type="match status" value="1"/>
</dbReference>
<dbReference type="InterPro" id="IPR042086">
    <property type="entry name" value="MeTrfase_capping"/>
</dbReference>
<dbReference type="Gene3D" id="3.40.50.150">
    <property type="entry name" value="Vaccinia Virus protein VP39"/>
    <property type="match status" value="1"/>
</dbReference>
<sequence length="387" mass="43676">MDQVTRHLHMKGGIAETSYSANSSAQRKAICMTKTMLEEAILDVHSRFHSSTISAIEKKESICIADLGCSSGPNTLQVVSYMLDAVYRKCRERHLVMPEILVFLNDLPVNDFNTLFKYLEKFQDELRETKGDGFGPCFVTGMPGTFYGRLFPSATLHLVHSSYSIHWLSKVPQGIEKSNKGNLYISKSSPSSVIEAYLEQFKTDFKVFLKCRSEELVDRGRMVLTLIGRRSSDPTSKECCCLWELLAMALKDMVREGTVEEEKIDSFNFPNYFPSLEEVQSVIQGEGSFMVNQLQTFNVNWDGSDSSEDGSSVTGKFRSSYTIAKSIRAVSESLLVGHFGEKIIDELFRRFREIVANYATKEKTEHTNLVISVTKGGQMSLNHKLHK</sequence>
<dbReference type="GO" id="GO:0008168">
    <property type="term" value="F:methyltransferase activity"/>
    <property type="evidence" value="ECO:0007669"/>
    <property type="project" value="InterPro"/>
</dbReference>
<dbReference type="InterPro" id="IPR005299">
    <property type="entry name" value="MeTrfase_7"/>
</dbReference>
<keyword evidence="2" id="KW-0460">Magnesium</keyword>
<dbReference type="Pfam" id="PF03492">
    <property type="entry name" value="Methyltransf_7"/>
    <property type="match status" value="1"/>
</dbReference>
<dbReference type="AlphaFoldDB" id="A0AA41V586"/>
<proteinExistence type="predicted"/>
<evidence type="ECO:0000313" key="3">
    <source>
        <dbReference type="EMBL" id="MCL7025143.1"/>
    </source>
</evidence>
<dbReference type="Proteomes" id="UP001177140">
    <property type="component" value="Unassembled WGS sequence"/>
</dbReference>
<evidence type="ECO:0000256" key="1">
    <source>
        <dbReference type="ARBA" id="ARBA00022723"/>
    </source>
</evidence>
<gene>
    <name evidence="3" type="ORF">MKW94_022393</name>
</gene>
<organism evidence="3 4">
    <name type="scientific">Papaver nudicaule</name>
    <name type="common">Iceland poppy</name>
    <dbReference type="NCBI Taxonomy" id="74823"/>
    <lineage>
        <taxon>Eukaryota</taxon>
        <taxon>Viridiplantae</taxon>
        <taxon>Streptophyta</taxon>
        <taxon>Embryophyta</taxon>
        <taxon>Tracheophyta</taxon>
        <taxon>Spermatophyta</taxon>
        <taxon>Magnoliopsida</taxon>
        <taxon>Ranunculales</taxon>
        <taxon>Papaveraceae</taxon>
        <taxon>Papaveroideae</taxon>
        <taxon>Papaver</taxon>
    </lineage>
</organism>
<evidence type="ECO:0000313" key="4">
    <source>
        <dbReference type="Proteomes" id="UP001177140"/>
    </source>
</evidence>
<reference evidence="3" key="1">
    <citation type="submission" date="2022-03" db="EMBL/GenBank/DDBJ databases">
        <title>A functionally conserved STORR gene fusion in Papaver species that diverged 16.8 million years ago.</title>
        <authorList>
            <person name="Catania T."/>
        </authorList>
    </citation>
    <scope>NUCLEOTIDE SEQUENCE</scope>
    <source>
        <strain evidence="3">S-191538</strain>
    </source>
</reference>
<dbReference type="GO" id="GO:0046872">
    <property type="term" value="F:metal ion binding"/>
    <property type="evidence" value="ECO:0007669"/>
    <property type="project" value="UniProtKB-KW"/>
</dbReference>
<protein>
    <submittedName>
        <fullName evidence="3">Uncharacterized protein</fullName>
    </submittedName>
</protein>